<dbReference type="InterPro" id="IPR018723">
    <property type="entry name" value="DUF2254_membrane"/>
</dbReference>
<organism evidence="2 3">
    <name type="scientific">Nitrosomonas nitrosa</name>
    <dbReference type="NCBI Taxonomy" id="52442"/>
    <lineage>
        <taxon>Bacteria</taxon>
        <taxon>Pseudomonadati</taxon>
        <taxon>Pseudomonadota</taxon>
        <taxon>Betaproteobacteria</taxon>
        <taxon>Nitrosomonadales</taxon>
        <taxon>Nitrosomonadaceae</taxon>
        <taxon>Nitrosomonas</taxon>
    </lineage>
</organism>
<evidence type="ECO:0000256" key="1">
    <source>
        <dbReference type="SAM" id="Phobius"/>
    </source>
</evidence>
<dbReference type="Proteomes" id="UP000199561">
    <property type="component" value="Unassembled WGS sequence"/>
</dbReference>
<feature type="transmembrane region" description="Helical" evidence="1">
    <location>
        <begin position="109"/>
        <end position="126"/>
    </location>
</feature>
<feature type="transmembrane region" description="Helical" evidence="1">
    <location>
        <begin position="62"/>
        <end position="88"/>
    </location>
</feature>
<feature type="transmembrane region" description="Helical" evidence="1">
    <location>
        <begin position="138"/>
        <end position="159"/>
    </location>
</feature>
<accession>A0A1I4MHX5</accession>
<reference evidence="2 3" key="1">
    <citation type="submission" date="2016-10" db="EMBL/GenBank/DDBJ databases">
        <authorList>
            <person name="de Groot N.N."/>
        </authorList>
    </citation>
    <scope>NUCLEOTIDE SEQUENCE [LARGE SCALE GENOMIC DNA]</scope>
    <source>
        <strain evidence="2 3">Nm146</strain>
    </source>
</reference>
<keyword evidence="1" id="KW-0812">Transmembrane</keyword>
<dbReference type="AlphaFoldDB" id="A0A1I4MHX5"/>
<evidence type="ECO:0000313" key="3">
    <source>
        <dbReference type="Proteomes" id="UP000199561"/>
    </source>
</evidence>
<feature type="transmembrane region" description="Helical" evidence="1">
    <location>
        <begin position="21"/>
        <end position="42"/>
    </location>
</feature>
<keyword evidence="1" id="KW-1133">Transmembrane helix</keyword>
<keyword evidence="1" id="KW-0472">Membrane</keyword>
<keyword evidence="3" id="KW-1185">Reference proteome</keyword>
<evidence type="ECO:0000313" key="2">
    <source>
        <dbReference type="EMBL" id="SFM02650.1"/>
    </source>
</evidence>
<gene>
    <name evidence="2" type="ORF">SAMN05421880_10494</name>
</gene>
<dbReference type="Pfam" id="PF10011">
    <property type="entry name" value="DUF2254"/>
    <property type="match status" value="1"/>
</dbReference>
<protein>
    <submittedName>
        <fullName evidence="2">Uncharacterized membrane protein</fullName>
    </submittedName>
</protein>
<dbReference type="RefSeq" id="WP_090666560.1">
    <property type="nucleotide sequence ID" value="NZ_FOUF01000004.1"/>
</dbReference>
<dbReference type="EMBL" id="FOUF01000004">
    <property type="protein sequence ID" value="SFM02650.1"/>
    <property type="molecule type" value="Genomic_DNA"/>
</dbReference>
<proteinExistence type="predicted"/>
<name>A0A1I4MHX5_9PROT</name>
<sequence length="431" mass="47059">MPITVISDRIKFFINRTRERLWVKPLASCVLSIAGALIAKLADYTQLAQILPSVTVESVETLLSVMASGMLVIATFAVGSMVAAYGSASNTASPRSFALVVADDVSQHALSTFIGAFIFSIVGLIATKNGYFQHAGHFVLFILTIIVFMMVILTFVRWVDRIARLGRLGTTIEKVEKATAEALKRRRDAPNLGGRPVESKYYTGLAIPTDSIGYLQHINIAALQTYAEQINGYIAVAVLPGSFIVPGRPLAYIDAESLVPNDVDCSLVTSAFLIDKERVFDDDPRFGLVVLSQIAARALSPAVNDPGTAIDILGILTRLFVGWKTQMGSEYTPEVKYDRVTVPELSIQEMFDDAFTAIARDGSGAVEVQIRLQKMLSILAAMGDDAMRDAAIRHAQRALAYAEKNLLLPEDIATIRKISSFAFDDPLEERY</sequence>